<proteinExistence type="predicted"/>
<evidence type="ECO:0000313" key="4">
    <source>
        <dbReference type="Proteomes" id="UP001610063"/>
    </source>
</evidence>
<keyword evidence="1" id="KW-1133">Transmembrane helix</keyword>
<feature type="domain" description="Outer membrane protein beta-barrel" evidence="2">
    <location>
        <begin position="46"/>
        <end position="217"/>
    </location>
</feature>
<dbReference type="Pfam" id="PF13568">
    <property type="entry name" value="OMP_b-brl_2"/>
    <property type="match status" value="1"/>
</dbReference>
<evidence type="ECO:0000256" key="1">
    <source>
        <dbReference type="SAM" id="Phobius"/>
    </source>
</evidence>
<protein>
    <submittedName>
        <fullName evidence="3">Porin family protein</fullName>
    </submittedName>
</protein>
<organism evidence="3 4">
    <name type="scientific">Marinoscillum luteum</name>
    <dbReference type="NCBI Taxonomy" id="861051"/>
    <lineage>
        <taxon>Bacteria</taxon>
        <taxon>Pseudomonadati</taxon>
        <taxon>Bacteroidota</taxon>
        <taxon>Cytophagia</taxon>
        <taxon>Cytophagales</taxon>
        <taxon>Reichenbachiellaceae</taxon>
        <taxon>Marinoscillum</taxon>
    </lineage>
</organism>
<name>A0ABW7N9M0_9BACT</name>
<evidence type="ECO:0000313" key="3">
    <source>
        <dbReference type="EMBL" id="MFH6984195.1"/>
    </source>
</evidence>
<reference evidence="3 4" key="1">
    <citation type="journal article" date="2013" name="Int. J. Syst. Evol. Microbiol.">
        <title>Marinoscillum luteum sp. nov., isolated from marine sediment.</title>
        <authorList>
            <person name="Cha I.T."/>
            <person name="Park S.J."/>
            <person name="Kim S.J."/>
            <person name="Kim J.G."/>
            <person name="Jung M.Y."/>
            <person name="Shin K.S."/>
            <person name="Kwon K.K."/>
            <person name="Yang S.H."/>
            <person name="Seo Y.S."/>
            <person name="Rhee S.K."/>
        </authorList>
    </citation>
    <scope>NUCLEOTIDE SEQUENCE [LARGE SCALE GENOMIC DNA]</scope>
    <source>
        <strain evidence="3 4">KCTC 23939</strain>
    </source>
</reference>
<feature type="transmembrane region" description="Helical" evidence="1">
    <location>
        <begin position="12"/>
        <end position="31"/>
    </location>
</feature>
<accession>A0ABW7N9M0</accession>
<gene>
    <name evidence="3" type="ORF">ACHKAR_12140</name>
</gene>
<keyword evidence="1" id="KW-0472">Membrane</keyword>
<dbReference type="InterPro" id="IPR025665">
    <property type="entry name" value="Beta-barrel_OMP_2"/>
</dbReference>
<keyword evidence="4" id="KW-1185">Reference proteome</keyword>
<keyword evidence="1" id="KW-0812">Transmembrane</keyword>
<evidence type="ECO:0000259" key="2">
    <source>
        <dbReference type="Pfam" id="PF13568"/>
    </source>
</evidence>
<dbReference type="EMBL" id="JBIPKE010000017">
    <property type="protein sequence ID" value="MFH6984195.1"/>
    <property type="molecule type" value="Genomic_DNA"/>
</dbReference>
<sequence length="257" mass="29730">MQTTNPGHQLHLHRYKIIVFALILMMALPGYTQNEASENLIDYDAQWIHYGFQIGLHSSKYKIRYSDAYATDELDSLHSIVPGNLPGWKVGFVVDMNLHKYLSFRILPTVGFYEYDLTYRYTDGRELRELKPATMVELPMLLKYKSSRRGNVAMYVVGGLSPAFEAAGKGDQLDTRERLELRDWNVSVDAGVGFDLFFPLFKFSPEVRYSWGLRDMLTDGTNTYDVALKRLSYQNIAFYVTFEGGPTYLREAKKRRR</sequence>
<dbReference type="RefSeq" id="WP_395417592.1">
    <property type="nucleotide sequence ID" value="NZ_JBIPKE010000017.1"/>
</dbReference>
<comment type="caution">
    <text evidence="3">The sequence shown here is derived from an EMBL/GenBank/DDBJ whole genome shotgun (WGS) entry which is preliminary data.</text>
</comment>
<dbReference type="Proteomes" id="UP001610063">
    <property type="component" value="Unassembled WGS sequence"/>
</dbReference>